<sequence>MLVVLALAALAILAGVVAVAMGRGGELTEFAPDVPPLTLPDAAQLSAVDFMALQLPVSLVGYHTQSVDETLQRVANALSERDTRIAVLEQRVAELLAGKLQARQEALAGPAYGPVTRHQPVIPEGEPAELPENGLVEAGEAWAGTGSPAPEQAAGQAAESADEPMPLDERMSADERTPADEPIPAGEGPLDGERAPAGERDGGDGASAAERAGEADEETRATGREDVKEAR</sequence>
<protein>
    <recommendedName>
        <fullName evidence="4">DivIVA domain-containing protein</fullName>
    </recommendedName>
</protein>
<dbReference type="RefSeq" id="WP_068927017.1">
    <property type="nucleotide sequence ID" value="NZ_BMQP01000010.1"/>
</dbReference>
<keyword evidence="3" id="KW-1185">Reference proteome</keyword>
<evidence type="ECO:0008006" key="4">
    <source>
        <dbReference type="Google" id="ProtNLM"/>
    </source>
</evidence>
<accession>A0A8J3RXI7</accession>
<evidence type="ECO:0000313" key="3">
    <source>
        <dbReference type="Proteomes" id="UP000655044"/>
    </source>
</evidence>
<dbReference type="AlphaFoldDB" id="A0A8J3RXI7"/>
<name>A0A8J3RXI7_PLARO</name>
<dbReference type="EMBL" id="BOOI01000028">
    <property type="protein sequence ID" value="GIH84896.1"/>
    <property type="molecule type" value="Genomic_DNA"/>
</dbReference>
<dbReference type="OrthoDB" id="3541471at2"/>
<feature type="region of interest" description="Disordered" evidence="1">
    <location>
        <begin position="141"/>
        <end position="231"/>
    </location>
</feature>
<feature type="compositionally biased region" description="Basic and acidic residues" evidence="1">
    <location>
        <begin position="191"/>
        <end position="203"/>
    </location>
</feature>
<comment type="caution">
    <text evidence="2">The sequence shown here is derived from an EMBL/GenBank/DDBJ whole genome shotgun (WGS) entry which is preliminary data.</text>
</comment>
<feature type="region of interest" description="Disordered" evidence="1">
    <location>
        <begin position="111"/>
        <end position="130"/>
    </location>
</feature>
<feature type="compositionally biased region" description="Low complexity" evidence="1">
    <location>
        <begin position="146"/>
        <end position="159"/>
    </location>
</feature>
<feature type="compositionally biased region" description="Basic and acidic residues" evidence="1">
    <location>
        <begin position="167"/>
        <end position="179"/>
    </location>
</feature>
<dbReference type="Proteomes" id="UP000655044">
    <property type="component" value="Unassembled WGS sequence"/>
</dbReference>
<gene>
    <name evidence="2" type="ORF">Pro02_33040</name>
</gene>
<evidence type="ECO:0000313" key="2">
    <source>
        <dbReference type="EMBL" id="GIH84896.1"/>
    </source>
</evidence>
<evidence type="ECO:0000256" key="1">
    <source>
        <dbReference type="SAM" id="MobiDB-lite"/>
    </source>
</evidence>
<organism evidence="2 3">
    <name type="scientific">Planobispora rosea</name>
    <dbReference type="NCBI Taxonomy" id="35762"/>
    <lineage>
        <taxon>Bacteria</taxon>
        <taxon>Bacillati</taxon>
        <taxon>Actinomycetota</taxon>
        <taxon>Actinomycetes</taxon>
        <taxon>Streptosporangiales</taxon>
        <taxon>Streptosporangiaceae</taxon>
        <taxon>Planobispora</taxon>
    </lineage>
</organism>
<proteinExistence type="predicted"/>
<reference evidence="2" key="1">
    <citation type="submission" date="2021-01" db="EMBL/GenBank/DDBJ databases">
        <title>Whole genome shotgun sequence of Planobispora rosea NBRC 15558.</title>
        <authorList>
            <person name="Komaki H."/>
            <person name="Tamura T."/>
        </authorList>
    </citation>
    <scope>NUCLEOTIDE SEQUENCE</scope>
    <source>
        <strain evidence="2">NBRC 15558</strain>
    </source>
</reference>
<feature type="compositionally biased region" description="Basic and acidic residues" evidence="1">
    <location>
        <begin position="211"/>
        <end position="231"/>
    </location>
</feature>